<proteinExistence type="predicted"/>
<keyword evidence="2" id="KW-1185">Reference proteome</keyword>
<evidence type="ECO:0000313" key="1">
    <source>
        <dbReference type="EMBL" id="ESU27177.1"/>
    </source>
</evidence>
<sequence length="40" mass="4790">MFYNDLYCLKMLKFVTLLALVNQNVYGLRKNTDTKKSVRF</sequence>
<comment type="caution">
    <text evidence="1">The sequence shown here is derived from an EMBL/GenBank/DDBJ whole genome shotgun (WGS) entry which is preliminary data.</text>
</comment>
<dbReference type="Proteomes" id="UP000018004">
    <property type="component" value="Unassembled WGS sequence"/>
</dbReference>
<accession>V6SLS5</accession>
<reference evidence="1 2" key="1">
    <citation type="submission" date="2013-08" db="EMBL/GenBank/DDBJ databases">
        <title>Flavobacterium limnosediminis JC2902 genome sequencing.</title>
        <authorList>
            <person name="Lee K."/>
            <person name="Yi H."/>
            <person name="Park S."/>
            <person name="Chun J."/>
        </authorList>
    </citation>
    <scope>NUCLEOTIDE SEQUENCE [LARGE SCALE GENOMIC DNA]</scope>
    <source>
        <strain evidence="1 2">JC2902</strain>
    </source>
</reference>
<name>V6SLS5_9FLAO</name>
<dbReference type="PATRIC" id="fig|1341181.4.peg.2114"/>
<evidence type="ECO:0000313" key="2">
    <source>
        <dbReference type="Proteomes" id="UP000018004"/>
    </source>
</evidence>
<protein>
    <submittedName>
        <fullName evidence="1">Uncharacterized protein</fullName>
    </submittedName>
</protein>
<gene>
    <name evidence="1" type="ORF">FLJC2902T_21490</name>
</gene>
<dbReference type="AlphaFoldDB" id="V6SLS5"/>
<organism evidence="1 2">
    <name type="scientific">Flavobacterium limnosediminis JC2902</name>
    <dbReference type="NCBI Taxonomy" id="1341181"/>
    <lineage>
        <taxon>Bacteria</taxon>
        <taxon>Pseudomonadati</taxon>
        <taxon>Bacteroidota</taxon>
        <taxon>Flavobacteriia</taxon>
        <taxon>Flavobacteriales</taxon>
        <taxon>Flavobacteriaceae</taxon>
        <taxon>Flavobacterium</taxon>
    </lineage>
</organism>
<dbReference type="EMBL" id="AVGG01000012">
    <property type="protein sequence ID" value="ESU27177.1"/>
    <property type="molecule type" value="Genomic_DNA"/>
</dbReference>